<keyword evidence="6" id="KW-0597">Phosphoprotein</keyword>
<dbReference type="InterPro" id="IPR012341">
    <property type="entry name" value="6hp_glycosidase-like_sf"/>
</dbReference>
<dbReference type="Pfam" id="PF00723">
    <property type="entry name" value="Glyco_hydro_15"/>
    <property type="match status" value="1"/>
</dbReference>
<evidence type="ECO:0000259" key="15">
    <source>
        <dbReference type="Pfam" id="PF15711"/>
    </source>
</evidence>
<keyword evidence="11" id="KW-0449">Lipoprotein</keyword>
<dbReference type="GO" id="GO:0005516">
    <property type="term" value="F:calmodulin binding"/>
    <property type="evidence" value="ECO:0007669"/>
    <property type="project" value="UniProtKB-KW"/>
</dbReference>
<feature type="compositionally biased region" description="Basic and acidic residues" evidence="13">
    <location>
        <begin position="792"/>
        <end position="818"/>
    </location>
</feature>
<protein>
    <submittedName>
        <fullName evidence="17">Uncharacterized protein</fullName>
    </submittedName>
</protein>
<dbReference type="GO" id="GO:0005977">
    <property type="term" value="P:glycogen metabolic process"/>
    <property type="evidence" value="ECO:0007669"/>
    <property type="project" value="UniProtKB-KW"/>
</dbReference>
<dbReference type="InterPro" id="IPR039477">
    <property type="entry name" value="ILEI/PANDER_dom"/>
</dbReference>
<dbReference type="Pfam" id="PF19292">
    <property type="entry name" value="KPBB_C"/>
    <property type="match status" value="1"/>
</dbReference>
<name>A0AAD5XJQ6_9FUNG</name>
<keyword evidence="9" id="KW-0472">Membrane</keyword>
<comment type="similarity">
    <text evidence="4">Belongs to the phosphorylase b kinase regulatory chain family.</text>
</comment>
<reference evidence="17" key="1">
    <citation type="submission" date="2020-05" db="EMBL/GenBank/DDBJ databases">
        <title>Phylogenomic resolution of chytrid fungi.</title>
        <authorList>
            <person name="Stajich J.E."/>
            <person name="Amses K."/>
            <person name="Simmons R."/>
            <person name="Seto K."/>
            <person name="Myers J."/>
            <person name="Bonds A."/>
            <person name="Quandt C.A."/>
            <person name="Barry K."/>
            <person name="Liu P."/>
            <person name="Grigoriev I."/>
            <person name="Longcore J.E."/>
            <person name="James T.Y."/>
        </authorList>
    </citation>
    <scope>NUCLEOTIDE SEQUENCE</scope>
    <source>
        <strain evidence="17">JEL0513</strain>
    </source>
</reference>
<evidence type="ECO:0000313" key="18">
    <source>
        <dbReference type="Proteomes" id="UP001211907"/>
    </source>
</evidence>
<feature type="compositionally biased region" description="Basic and acidic residues" evidence="13">
    <location>
        <begin position="832"/>
        <end position="843"/>
    </location>
</feature>
<comment type="pathway">
    <text evidence="3">Glycan biosynthesis; glycogen metabolism.</text>
</comment>
<proteinExistence type="inferred from homology"/>
<feature type="compositionally biased region" description="Acidic residues" evidence="13">
    <location>
        <begin position="819"/>
        <end position="831"/>
    </location>
</feature>
<feature type="domain" description="GH15-like" evidence="14">
    <location>
        <begin position="10"/>
        <end position="1112"/>
    </location>
</feature>
<evidence type="ECO:0000256" key="6">
    <source>
        <dbReference type="ARBA" id="ARBA00022553"/>
    </source>
</evidence>
<dbReference type="GO" id="GO:0005964">
    <property type="term" value="C:phosphorylase kinase complex"/>
    <property type="evidence" value="ECO:0007669"/>
    <property type="project" value="TreeGrafter"/>
</dbReference>
<dbReference type="EMBL" id="JADGJH010000129">
    <property type="protein sequence ID" value="KAJ3136769.1"/>
    <property type="molecule type" value="Genomic_DNA"/>
</dbReference>
<comment type="caution">
    <text evidence="17">The sequence shown here is derived from an EMBL/GenBank/DDBJ whole genome shotgun (WGS) entry which is preliminary data.</text>
</comment>
<dbReference type="SUPFAM" id="SSF48208">
    <property type="entry name" value="Six-hairpin glycosidases"/>
    <property type="match status" value="1"/>
</dbReference>
<dbReference type="GO" id="GO:0003824">
    <property type="term" value="F:catalytic activity"/>
    <property type="evidence" value="ECO:0007669"/>
    <property type="project" value="UniProtKB-ARBA"/>
</dbReference>
<evidence type="ECO:0000256" key="4">
    <source>
        <dbReference type="ARBA" id="ARBA00007128"/>
    </source>
</evidence>
<dbReference type="PANTHER" id="PTHR10749:SF8">
    <property type="entry name" value="PHOSPHORYLASE B KINASE REGULATORY SUBUNIT BETA"/>
    <property type="match status" value="1"/>
</dbReference>
<dbReference type="InterPro" id="IPR008734">
    <property type="entry name" value="PHK_A/B_su"/>
</dbReference>
<dbReference type="InterPro" id="IPR008928">
    <property type="entry name" value="6-hairpin_glycosidase_sf"/>
</dbReference>
<keyword evidence="18" id="KW-1185">Reference proteome</keyword>
<dbReference type="Proteomes" id="UP001211907">
    <property type="component" value="Unassembled WGS sequence"/>
</dbReference>
<evidence type="ECO:0000256" key="9">
    <source>
        <dbReference type="ARBA" id="ARBA00023136"/>
    </source>
</evidence>
<dbReference type="InterPro" id="IPR011613">
    <property type="entry name" value="GH15-like"/>
</dbReference>
<dbReference type="FunFam" id="1.50.10.10:FF:000004">
    <property type="entry name" value="Phosphorylase b kinase regulatory subunit"/>
    <property type="match status" value="1"/>
</dbReference>
<evidence type="ECO:0000256" key="11">
    <source>
        <dbReference type="ARBA" id="ARBA00023288"/>
    </source>
</evidence>
<evidence type="ECO:0000259" key="16">
    <source>
        <dbReference type="Pfam" id="PF19292"/>
    </source>
</evidence>
<keyword evidence="5" id="KW-1003">Cell membrane</keyword>
<evidence type="ECO:0000313" key="17">
    <source>
        <dbReference type="EMBL" id="KAJ3136769.1"/>
    </source>
</evidence>
<dbReference type="GO" id="GO:0005886">
    <property type="term" value="C:plasma membrane"/>
    <property type="evidence" value="ECO:0007669"/>
    <property type="project" value="UniProtKB-SubCell"/>
</dbReference>
<evidence type="ECO:0000259" key="14">
    <source>
        <dbReference type="Pfam" id="PF00723"/>
    </source>
</evidence>
<evidence type="ECO:0000256" key="3">
    <source>
        <dbReference type="ARBA" id="ARBA00005131"/>
    </source>
</evidence>
<keyword evidence="10" id="KW-0119">Carbohydrate metabolism</keyword>
<organism evidence="17 18">
    <name type="scientific">Physocladia obscura</name>
    <dbReference type="NCBI Taxonomy" id="109957"/>
    <lineage>
        <taxon>Eukaryota</taxon>
        <taxon>Fungi</taxon>
        <taxon>Fungi incertae sedis</taxon>
        <taxon>Chytridiomycota</taxon>
        <taxon>Chytridiomycota incertae sedis</taxon>
        <taxon>Chytridiomycetes</taxon>
        <taxon>Chytridiales</taxon>
        <taxon>Chytriomycetaceae</taxon>
        <taxon>Physocladia</taxon>
    </lineage>
</organism>
<evidence type="ECO:0000256" key="12">
    <source>
        <dbReference type="ARBA" id="ARBA00023289"/>
    </source>
</evidence>
<dbReference type="PROSITE" id="PS52031">
    <property type="entry name" value="GG_LECTIN"/>
    <property type="match status" value="1"/>
</dbReference>
<dbReference type="InterPro" id="IPR045583">
    <property type="entry name" value="KPBA/B_C"/>
</dbReference>
<gene>
    <name evidence="17" type="ORF">HK100_001343</name>
</gene>
<evidence type="ECO:0000256" key="13">
    <source>
        <dbReference type="SAM" id="MobiDB-lite"/>
    </source>
</evidence>
<sequence>MPSSNRHVKDRLDTYYNEVAAIILSRQNPATGLIPASVAITTHGDYRDAWIRDNVYSIMAAWGLALAYRRIDDDEGRAYELEHATIKCMRGILFAYMRQAAKVELFKNSQSVLDSLHAKFNTATGDTVVGDADWGHLQIDATSLFILQLAQMTAAGTIVIYTMDEVNFIQNLVFYIERAYRTPDYGIWERGDKINHGMPELNSSSIGMAVAALQAINGVNLFGARGGPSSVIHVLPDEITRNYTTLHSALPRESNSKEVDAAVLSIISFPAFAVSDPQLVTKTRNEIIKKLGGNHGFKRFLRDGHQTLLEDTSRLHYNPQELTIFENIECEWPLFYTYLILDGLFRDDAEQVKKYHDLLEPLLVESSTIPKFRDLEGDTNSVKSVGKRGTDSRRRSSVMRRPQGRPPSGTKLVPELYIVPKEDIEAEKANCGTVKRIPNENIPLVWAQSLYILGSLIQDDLLSPAELDPLGRRNLPFRPKQGSEVVVQMVLLAESVELQRKLATFGLETQTLENCAPITISPPSALRDAYSSLGENVKLGLSGRPKRPIGTLGTSKLYKIQGHLYAFLPHFMDNEEFYLIGDNNYLVSVLEQELAFLKNHWWYPGRPTMVLMLTREMLGDFSKDHSEQQRWRYNQRDSKRNLLNFMMSLRDGLCGGVRVRVSRISEIISTSCIESLDFMVSPDSKGEIEDWHNVLKGEWHQKNQKLQSEAEKNGQETVKPKRGRSLVRRRSIGGDQTDDLNSSLKSSFYAEEPESHDTVTDDTGVDDTGTVVDDAGADGTGAHDTGADGTGADDKGADNKGADDKGADDKGADDKDADDKDADDKDADDKDADDKGADDKCADDTGVFNLKSNTDVAKTELPSATEDPADLQIRGATSNRAAVRGDLGNMTVYDKNAEQTVIDSRKGSYTFDIVDVAPLLPSTDNVADNPDVAVSAESSGDYFKNESGNALTLNLNDPANVDAACELLMVSTYIFDQIDLLHYLFSCCGLDYRVGSLGTVQSLLEEVYVKAMAMKEWSIVRQVAGLLKKTVYSLSSNVADLLIRGKPIGIGAGSNEYFITSPLSPESLSELIYKHCANDIREAPLVQEILIYLGSIIRSKASVFDGIKRIRTYFFIIAMREEISRLRGCNEEDAIEHMMQLSPYEMKMLLSTILTAGDQTNNSIEFYQQNSSGVNLPSQLEVTTQSGGYNAGNFARIQLTRDNSSVTLKPSFGRGINVVAIDPLDGAIIGPVSFDTHTSTEESYEFVQMVESLDIGSIFVVVVKDDCSECLTEAAKIACESLGSSKIREVQFRDSWCLIGEKGAESGSATEAHIPANQGPTPLLMRTFDLVAKRKLFFESYPQNNQFRMMASGASRSSMPSNGKWLLRRKNDGALNRVPPDFYPKVWKILSKCHGIVIGKEILPRDPTISEKTPEELNFALQVESCLDFIRDPAERQIYVECLSVISRICSKKPETVINEGNLDLTKIIRDAVACFWADWIKNHPDTVLVTDDLSFEKNERLARCFFFDLTQVGKEGTMAFLAKSSVRISFAAGWEESGSLQDEELVGLAA</sequence>
<keyword evidence="12" id="KW-0636">Prenylation</keyword>
<evidence type="ECO:0000256" key="1">
    <source>
        <dbReference type="ARBA" id="ARBA00002837"/>
    </source>
</evidence>
<accession>A0AAD5XJQ6</accession>
<dbReference type="Pfam" id="PF15711">
    <property type="entry name" value="ILEI"/>
    <property type="match status" value="1"/>
</dbReference>
<feature type="domain" description="Phosphorylase b kinase regulatory subunit alpha/beta C-terminal" evidence="16">
    <location>
        <begin position="1355"/>
        <end position="1484"/>
    </location>
</feature>
<evidence type="ECO:0000256" key="7">
    <source>
        <dbReference type="ARBA" id="ARBA00022600"/>
    </source>
</evidence>
<evidence type="ECO:0000256" key="8">
    <source>
        <dbReference type="ARBA" id="ARBA00022860"/>
    </source>
</evidence>
<comment type="subcellular location">
    <subcellularLocation>
        <location evidence="2">Cell membrane</location>
        <topology evidence="2">Lipid-anchor</topology>
        <orientation evidence="2">Cytoplasmic side</orientation>
    </subcellularLocation>
</comment>
<evidence type="ECO:0000256" key="5">
    <source>
        <dbReference type="ARBA" id="ARBA00022475"/>
    </source>
</evidence>
<evidence type="ECO:0000256" key="2">
    <source>
        <dbReference type="ARBA" id="ARBA00004342"/>
    </source>
</evidence>
<feature type="region of interest" description="Disordered" evidence="13">
    <location>
        <begin position="380"/>
        <end position="411"/>
    </location>
</feature>
<keyword evidence="7" id="KW-0321">Glycogen metabolism</keyword>
<dbReference type="Gene3D" id="1.50.10.10">
    <property type="match status" value="1"/>
</dbReference>
<comment type="function">
    <text evidence="1">Phosphorylase b kinase catalyzes the phosphorylation of serine in certain substrates, including troponin I. The alpha chain may bind calmodulin.</text>
</comment>
<dbReference type="PANTHER" id="PTHR10749">
    <property type="entry name" value="PHOSPHORYLASE B KINASE REGULATORY SUBUNIT"/>
    <property type="match status" value="1"/>
</dbReference>
<feature type="domain" description="ILEI/PANDER" evidence="15">
    <location>
        <begin position="1214"/>
        <end position="1304"/>
    </location>
</feature>
<evidence type="ECO:0000256" key="10">
    <source>
        <dbReference type="ARBA" id="ARBA00023277"/>
    </source>
</evidence>
<feature type="compositionally biased region" description="Basic residues" evidence="13">
    <location>
        <begin position="720"/>
        <end position="731"/>
    </location>
</feature>
<keyword evidence="8" id="KW-0112">Calmodulin-binding</keyword>
<feature type="region of interest" description="Disordered" evidence="13">
    <location>
        <begin position="705"/>
        <end position="845"/>
    </location>
</feature>